<dbReference type="PROSITE" id="PS00814">
    <property type="entry name" value="ADX"/>
    <property type="match status" value="1"/>
</dbReference>
<dbReference type="PANTHER" id="PTHR23426:SF65">
    <property type="entry name" value="FERREDOXIN-2, MITOCHONDRIAL"/>
    <property type="match status" value="1"/>
</dbReference>
<evidence type="ECO:0000256" key="4">
    <source>
        <dbReference type="ARBA" id="ARBA00022714"/>
    </source>
</evidence>
<evidence type="ECO:0000259" key="10">
    <source>
        <dbReference type="PROSITE" id="PS51085"/>
    </source>
</evidence>
<dbReference type="Pfam" id="PF00111">
    <property type="entry name" value="Fer2"/>
    <property type="match status" value="1"/>
</dbReference>
<dbReference type="InterPro" id="IPR036010">
    <property type="entry name" value="2Fe-2S_ferredoxin-like_sf"/>
</dbReference>
<evidence type="ECO:0000256" key="7">
    <source>
        <dbReference type="ARBA" id="ARBA00023004"/>
    </source>
</evidence>
<dbReference type="GO" id="GO:0051537">
    <property type="term" value="F:2 iron, 2 sulfur cluster binding"/>
    <property type="evidence" value="ECO:0007669"/>
    <property type="project" value="UniProtKB-KW"/>
</dbReference>
<comment type="similarity">
    <text evidence="1">Belongs to the adrenodoxin/putidaredoxin family.</text>
</comment>
<protein>
    <recommendedName>
        <fullName evidence="2">2Fe-2S ferredoxin</fullName>
    </recommendedName>
</protein>
<reference evidence="11" key="2">
    <citation type="journal article" date="2021" name="PeerJ">
        <title>Extensive microbial diversity within the chicken gut microbiome revealed by metagenomics and culture.</title>
        <authorList>
            <person name="Gilroy R."/>
            <person name="Ravi A."/>
            <person name="Getino M."/>
            <person name="Pursley I."/>
            <person name="Horton D.L."/>
            <person name="Alikhan N.F."/>
            <person name="Baker D."/>
            <person name="Gharbi K."/>
            <person name="Hall N."/>
            <person name="Watson M."/>
            <person name="Adriaenssens E.M."/>
            <person name="Foster-Nyarko E."/>
            <person name="Jarju S."/>
            <person name="Secka A."/>
            <person name="Antonio M."/>
            <person name="Oren A."/>
            <person name="Chaudhuri R.R."/>
            <person name="La Ragione R."/>
            <person name="Hildebrand F."/>
            <person name="Pallen M.J."/>
        </authorList>
    </citation>
    <scope>NUCLEOTIDE SEQUENCE</scope>
    <source>
        <strain evidence="11">7463</strain>
    </source>
</reference>
<keyword evidence="6" id="KW-0249">Electron transport</keyword>
<dbReference type="GO" id="GO:0046872">
    <property type="term" value="F:metal ion binding"/>
    <property type="evidence" value="ECO:0007669"/>
    <property type="project" value="UniProtKB-KW"/>
</dbReference>
<dbReference type="CDD" id="cd00207">
    <property type="entry name" value="fer2"/>
    <property type="match status" value="1"/>
</dbReference>
<feature type="domain" description="2Fe-2S ferredoxin-type" evidence="10">
    <location>
        <begin position="2"/>
        <end position="104"/>
    </location>
</feature>
<dbReference type="EMBL" id="DVMY01000054">
    <property type="protein sequence ID" value="HIU37250.1"/>
    <property type="molecule type" value="Genomic_DNA"/>
</dbReference>
<dbReference type="SUPFAM" id="SSF54292">
    <property type="entry name" value="2Fe-2S ferredoxin-like"/>
    <property type="match status" value="1"/>
</dbReference>
<dbReference type="GO" id="GO:0140647">
    <property type="term" value="P:P450-containing electron transport chain"/>
    <property type="evidence" value="ECO:0007669"/>
    <property type="project" value="InterPro"/>
</dbReference>
<dbReference type="PROSITE" id="PS51085">
    <property type="entry name" value="2FE2S_FER_2"/>
    <property type="match status" value="1"/>
</dbReference>
<evidence type="ECO:0000313" key="12">
    <source>
        <dbReference type="Proteomes" id="UP000824083"/>
    </source>
</evidence>
<keyword evidence="4" id="KW-0001">2Fe-2S</keyword>
<evidence type="ECO:0000256" key="6">
    <source>
        <dbReference type="ARBA" id="ARBA00022982"/>
    </source>
</evidence>
<dbReference type="PRINTS" id="PR00355">
    <property type="entry name" value="ADRENODOXIN"/>
</dbReference>
<keyword evidence="8" id="KW-0411">Iron-sulfur</keyword>
<reference evidence="11" key="1">
    <citation type="submission" date="2020-10" db="EMBL/GenBank/DDBJ databases">
        <authorList>
            <person name="Gilroy R."/>
        </authorList>
    </citation>
    <scope>NUCLEOTIDE SEQUENCE</scope>
    <source>
        <strain evidence="11">7463</strain>
    </source>
</reference>
<evidence type="ECO:0000256" key="5">
    <source>
        <dbReference type="ARBA" id="ARBA00022723"/>
    </source>
</evidence>
<dbReference type="GO" id="GO:0009055">
    <property type="term" value="F:electron transfer activity"/>
    <property type="evidence" value="ECO:0007669"/>
    <property type="project" value="InterPro"/>
</dbReference>
<evidence type="ECO:0000313" key="11">
    <source>
        <dbReference type="EMBL" id="HIU37250.1"/>
    </source>
</evidence>
<dbReference type="Proteomes" id="UP000824083">
    <property type="component" value="Unassembled WGS sequence"/>
</dbReference>
<name>A0A9D1IGV2_9BURK</name>
<dbReference type="AlphaFoldDB" id="A0A9D1IGV2"/>
<evidence type="ECO:0000256" key="8">
    <source>
        <dbReference type="ARBA" id="ARBA00023014"/>
    </source>
</evidence>
<keyword evidence="7" id="KW-0408">Iron</keyword>
<dbReference type="GO" id="GO:0005829">
    <property type="term" value="C:cytosol"/>
    <property type="evidence" value="ECO:0007669"/>
    <property type="project" value="TreeGrafter"/>
</dbReference>
<evidence type="ECO:0000256" key="9">
    <source>
        <dbReference type="ARBA" id="ARBA00034078"/>
    </source>
</evidence>
<dbReference type="InterPro" id="IPR018298">
    <property type="entry name" value="Adrenodoxin_Fe-S_BS"/>
</dbReference>
<evidence type="ECO:0000256" key="3">
    <source>
        <dbReference type="ARBA" id="ARBA00022448"/>
    </source>
</evidence>
<dbReference type="InterPro" id="IPR012675">
    <property type="entry name" value="Beta-grasp_dom_sf"/>
</dbReference>
<dbReference type="Gene3D" id="3.10.20.30">
    <property type="match status" value="1"/>
</dbReference>
<gene>
    <name evidence="11" type="primary">fdx</name>
    <name evidence="11" type="ORF">IAC56_03130</name>
</gene>
<comment type="caution">
    <text evidence="11">The sequence shown here is derived from an EMBL/GenBank/DDBJ whole genome shotgun (WGS) entry which is preliminary data.</text>
</comment>
<dbReference type="NCBIfam" id="TIGR02007">
    <property type="entry name" value="fdx_isc"/>
    <property type="match status" value="1"/>
</dbReference>
<evidence type="ECO:0000256" key="2">
    <source>
        <dbReference type="ARBA" id="ARBA00019395"/>
    </source>
</evidence>
<comment type="cofactor">
    <cofactor evidence="9">
        <name>[2Fe-2S] cluster</name>
        <dbReference type="ChEBI" id="CHEBI:190135"/>
    </cofactor>
</comment>
<dbReference type="InterPro" id="IPR001041">
    <property type="entry name" value="2Fe-2S_ferredoxin-type"/>
</dbReference>
<dbReference type="InterPro" id="IPR011536">
    <property type="entry name" value="Fdx_isc"/>
</dbReference>
<dbReference type="InterPro" id="IPR001055">
    <property type="entry name" value="Adrenodoxin-like"/>
</dbReference>
<keyword evidence="5" id="KW-0479">Metal-binding</keyword>
<proteinExistence type="inferred from homology"/>
<dbReference type="PANTHER" id="PTHR23426">
    <property type="entry name" value="FERREDOXIN/ADRENODOXIN"/>
    <property type="match status" value="1"/>
</dbReference>
<accession>A0A9D1IGV2</accession>
<keyword evidence="3" id="KW-0813">Transport</keyword>
<evidence type="ECO:0000256" key="1">
    <source>
        <dbReference type="ARBA" id="ARBA00010914"/>
    </source>
</evidence>
<organism evidence="11 12">
    <name type="scientific">Candidatus Aphodousia faecigallinarum</name>
    <dbReference type="NCBI Taxonomy" id="2840677"/>
    <lineage>
        <taxon>Bacteria</taxon>
        <taxon>Pseudomonadati</taxon>
        <taxon>Pseudomonadota</taxon>
        <taxon>Betaproteobacteria</taxon>
        <taxon>Burkholderiales</taxon>
        <taxon>Sutterellaceae</taxon>
        <taxon>Sutterellaceae incertae sedis</taxon>
        <taxon>Candidatus Aphodousia</taxon>
    </lineage>
</organism>
<sequence length="111" mass="12181">MPKITVLPHESICPEGKTFEVKSGVKLARALLANGVGIEHACEFSGACSTCHVIVREGFDSLNEPEDEELDMLDQAWGVTDTSRLSCQTVVGDEDLVIEIPKYSRNHAKEH</sequence>